<evidence type="ECO:0000256" key="1">
    <source>
        <dbReference type="SAM" id="MobiDB-lite"/>
    </source>
</evidence>
<dbReference type="Proteomes" id="UP001224890">
    <property type="component" value="Unassembled WGS sequence"/>
</dbReference>
<protein>
    <submittedName>
        <fullName evidence="2">Uncharacterized protein</fullName>
    </submittedName>
</protein>
<sequence>MIEDKNWGPLRQEQRDDRVRKSPSIIMVLPLSIMNSVLLSSIKVWPEGRGCAGSVNQSGLMLSCRPGGCRPWDLVVVRLGEGRRRKREGGAGVEEKGEVSEDDVGEVVMVRQPRVEKKQAPRGGKRRERDKAREESGQASEVELVVGAEQQQQQQQHAECNS</sequence>
<dbReference type="GeneID" id="85456985"/>
<gene>
    <name evidence="2" type="ORF">BDP55DRAFT_632734</name>
</gene>
<feature type="compositionally biased region" description="Basic and acidic residues" evidence="1">
    <location>
        <begin position="127"/>
        <end position="136"/>
    </location>
</feature>
<evidence type="ECO:0000313" key="2">
    <source>
        <dbReference type="EMBL" id="KAK1674664.1"/>
    </source>
</evidence>
<dbReference type="EMBL" id="JAHMHR010000024">
    <property type="protein sequence ID" value="KAK1674664.1"/>
    <property type="molecule type" value="Genomic_DNA"/>
</dbReference>
<feature type="region of interest" description="Disordered" evidence="1">
    <location>
        <begin position="83"/>
        <end position="162"/>
    </location>
</feature>
<name>A0AAJ0EWX7_9PEZI</name>
<accession>A0AAJ0EWX7</accession>
<dbReference type="AlphaFoldDB" id="A0AAJ0EWX7"/>
<comment type="caution">
    <text evidence="2">The sequence shown here is derived from an EMBL/GenBank/DDBJ whole genome shotgun (WGS) entry which is preliminary data.</text>
</comment>
<evidence type="ECO:0000313" key="3">
    <source>
        <dbReference type="Proteomes" id="UP001224890"/>
    </source>
</evidence>
<reference evidence="2" key="1">
    <citation type="submission" date="2021-06" db="EMBL/GenBank/DDBJ databases">
        <title>Comparative genomics, transcriptomics and evolutionary studies reveal genomic signatures of adaptation to plant cell wall in hemibiotrophic fungi.</title>
        <authorList>
            <consortium name="DOE Joint Genome Institute"/>
            <person name="Baroncelli R."/>
            <person name="Diaz J.F."/>
            <person name="Benocci T."/>
            <person name="Peng M."/>
            <person name="Battaglia E."/>
            <person name="Haridas S."/>
            <person name="Andreopoulos W."/>
            <person name="Labutti K."/>
            <person name="Pangilinan J."/>
            <person name="Floch G.L."/>
            <person name="Makela M.R."/>
            <person name="Henrissat B."/>
            <person name="Grigoriev I.V."/>
            <person name="Crouch J.A."/>
            <person name="De Vries R.P."/>
            <person name="Sukno S.A."/>
            <person name="Thon M.R."/>
        </authorList>
    </citation>
    <scope>NUCLEOTIDE SEQUENCE</scope>
    <source>
        <strain evidence="2">CBS 193.32</strain>
    </source>
</reference>
<proteinExistence type="predicted"/>
<keyword evidence="3" id="KW-1185">Reference proteome</keyword>
<dbReference type="RefSeq" id="XP_060428667.1">
    <property type="nucleotide sequence ID" value="XM_060572459.1"/>
</dbReference>
<organism evidence="2 3">
    <name type="scientific">Colletotrichum godetiae</name>
    <dbReference type="NCBI Taxonomy" id="1209918"/>
    <lineage>
        <taxon>Eukaryota</taxon>
        <taxon>Fungi</taxon>
        <taxon>Dikarya</taxon>
        <taxon>Ascomycota</taxon>
        <taxon>Pezizomycotina</taxon>
        <taxon>Sordariomycetes</taxon>
        <taxon>Hypocreomycetidae</taxon>
        <taxon>Glomerellales</taxon>
        <taxon>Glomerellaceae</taxon>
        <taxon>Colletotrichum</taxon>
        <taxon>Colletotrichum acutatum species complex</taxon>
    </lineage>
</organism>